<keyword evidence="3" id="KW-1185">Reference proteome</keyword>
<reference evidence="2 3" key="1">
    <citation type="submission" date="2019-06" db="EMBL/GenBank/DDBJ databases">
        <authorList>
            <person name="Broberg M."/>
        </authorList>
    </citation>
    <scope>NUCLEOTIDE SEQUENCE [LARGE SCALE GENOMIC DNA]</scope>
</reference>
<evidence type="ECO:0000313" key="2">
    <source>
        <dbReference type="EMBL" id="VUC25762.1"/>
    </source>
</evidence>
<evidence type="ECO:0000256" key="1">
    <source>
        <dbReference type="SAM" id="Coils"/>
    </source>
</evidence>
<feature type="coiled-coil region" evidence="1">
    <location>
        <begin position="155"/>
        <end position="182"/>
    </location>
</feature>
<protein>
    <submittedName>
        <fullName evidence="2">Uncharacterized protein</fullName>
    </submittedName>
</protein>
<dbReference type="Proteomes" id="UP000766486">
    <property type="component" value="Unassembled WGS sequence"/>
</dbReference>
<evidence type="ECO:0000313" key="3">
    <source>
        <dbReference type="Proteomes" id="UP000766486"/>
    </source>
</evidence>
<name>A0ABY6U6N5_BIOOC</name>
<accession>A0ABY6U6N5</accession>
<comment type="caution">
    <text evidence="2">The sequence shown here is derived from an EMBL/GenBank/DDBJ whole genome shotgun (WGS) entry which is preliminary data.</text>
</comment>
<dbReference type="EMBL" id="CABFNS010000739">
    <property type="protein sequence ID" value="VUC25762.1"/>
    <property type="molecule type" value="Genomic_DNA"/>
</dbReference>
<gene>
    <name evidence="2" type="ORF">CLO192961_LOCUS174752</name>
</gene>
<keyword evidence="1" id="KW-0175">Coiled coil</keyword>
<sequence>MSPDVPRSNPSFEDQKRFCFERLCLAWGGDSWLPSDVFACDSSPSAAAMQCMDKATVIAQSRLTELPFLWDHNGPLRIAFESSGQNLSSDFCTIVHQMVDDWERQYEKACSRKMNALLVVVTSQFQLGELNGLFLSETEGATLDPNQTALTPNQRGVLEAEIRKATQEAQTAETDINARQSELRAMLKTVEGLGKALKGA</sequence>
<proteinExistence type="predicted"/>
<organism evidence="2 3">
    <name type="scientific">Bionectria ochroleuca</name>
    <name type="common">Gliocladium roseum</name>
    <dbReference type="NCBI Taxonomy" id="29856"/>
    <lineage>
        <taxon>Eukaryota</taxon>
        <taxon>Fungi</taxon>
        <taxon>Dikarya</taxon>
        <taxon>Ascomycota</taxon>
        <taxon>Pezizomycotina</taxon>
        <taxon>Sordariomycetes</taxon>
        <taxon>Hypocreomycetidae</taxon>
        <taxon>Hypocreales</taxon>
        <taxon>Bionectriaceae</taxon>
        <taxon>Clonostachys</taxon>
    </lineage>
</organism>